<evidence type="ECO:0008006" key="8">
    <source>
        <dbReference type="Google" id="ProtNLM"/>
    </source>
</evidence>
<reference evidence="6 7" key="1">
    <citation type="journal article" date="2010" name="Stand. Genomic Sci.">
        <title>Complete genome sequence of Ilyobacter polytropus type strain (CuHbu1).</title>
        <authorList>
            <person name="Sikorski J."/>
            <person name="Chertkov O."/>
            <person name="Lapidus A."/>
            <person name="Nolan M."/>
            <person name="Lucas S."/>
            <person name="Del Rio T.G."/>
            <person name="Tice H."/>
            <person name="Cheng J.F."/>
            <person name="Tapia R."/>
            <person name="Han C."/>
            <person name="Goodwin L."/>
            <person name="Pitluck S."/>
            <person name="Liolios K."/>
            <person name="Ivanova N."/>
            <person name="Mavromatis K."/>
            <person name="Mikhailova N."/>
            <person name="Pati A."/>
            <person name="Chen A."/>
            <person name="Palaniappan K."/>
            <person name="Land M."/>
            <person name="Hauser L."/>
            <person name="Chang Y.J."/>
            <person name="Jeffries C.D."/>
            <person name="Brambilla E."/>
            <person name="Yasawong M."/>
            <person name="Rohde M."/>
            <person name="Pukall R."/>
            <person name="Spring S."/>
            <person name="Goker M."/>
            <person name="Woyke T."/>
            <person name="Bristow J."/>
            <person name="Eisen J.A."/>
            <person name="Markowitz V."/>
            <person name="Hugenholtz P."/>
            <person name="Kyrpides N.C."/>
            <person name="Klenk H.P."/>
        </authorList>
    </citation>
    <scope>NUCLEOTIDE SEQUENCE [LARGE SCALE GENOMIC DNA]</scope>
    <source>
        <strain evidence="7">ATCC 51220 / DSM 2926 / LMG 16218 / CuHBu1</strain>
    </source>
</reference>
<evidence type="ECO:0000256" key="2">
    <source>
        <dbReference type="ARBA" id="ARBA00023210"/>
    </source>
</evidence>
<keyword evidence="1" id="KW-0132">Cell division</keyword>
<protein>
    <recommendedName>
        <fullName evidence="8">Cell division protein SepF</fullName>
    </recommendedName>
</protein>
<comment type="function">
    <text evidence="4">Cell division protein that is part of the divisome complex and is recruited early to the Z-ring. Probably stimulates Z-ring formation, perhaps through the cross-linking of FtsZ protofilaments. Its function overlaps with FtsA.</text>
</comment>
<dbReference type="Pfam" id="PF04472">
    <property type="entry name" value="SepF"/>
    <property type="match status" value="1"/>
</dbReference>
<dbReference type="InterPro" id="IPR038594">
    <property type="entry name" value="SepF-like_sf"/>
</dbReference>
<accession>E3HAH6</accession>
<organism evidence="6 7">
    <name type="scientific">Ilyobacter polytropus (strain ATCC 51220 / DSM 2926 / LMG 16218 / CuHBu1)</name>
    <dbReference type="NCBI Taxonomy" id="572544"/>
    <lineage>
        <taxon>Bacteria</taxon>
        <taxon>Fusobacteriati</taxon>
        <taxon>Fusobacteriota</taxon>
        <taxon>Fusobacteriia</taxon>
        <taxon>Fusobacteriales</taxon>
        <taxon>Fusobacteriaceae</taxon>
        <taxon>Ilyobacter</taxon>
    </lineage>
</organism>
<evidence type="ECO:0000256" key="1">
    <source>
        <dbReference type="ARBA" id="ARBA00022618"/>
    </source>
</evidence>
<dbReference type="KEGG" id="ipo:Ilyop_0261"/>
<evidence type="ECO:0000256" key="5">
    <source>
        <dbReference type="SAM" id="MobiDB-lite"/>
    </source>
</evidence>
<evidence type="ECO:0000313" key="7">
    <source>
        <dbReference type="Proteomes" id="UP000006875"/>
    </source>
</evidence>
<dbReference type="EMBL" id="CP002281">
    <property type="protein sequence ID" value="ADO82050.1"/>
    <property type="molecule type" value="Genomic_DNA"/>
</dbReference>
<evidence type="ECO:0000256" key="3">
    <source>
        <dbReference type="ARBA" id="ARBA00023306"/>
    </source>
</evidence>
<evidence type="ECO:0000313" key="6">
    <source>
        <dbReference type="EMBL" id="ADO82050.1"/>
    </source>
</evidence>
<keyword evidence="2" id="KW-0717">Septation</keyword>
<dbReference type="HOGENOM" id="CLU_078499_3_0_0"/>
<feature type="region of interest" description="Disordered" evidence="5">
    <location>
        <begin position="42"/>
        <end position="61"/>
    </location>
</feature>
<dbReference type="Gene3D" id="3.30.110.150">
    <property type="entry name" value="SepF-like protein"/>
    <property type="match status" value="1"/>
</dbReference>
<dbReference type="RefSeq" id="WP_013386721.1">
    <property type="nucleotide sequence ID" value="NC_014632.1"/>
</dbReference>
<proteinExistence type="predicted"/>
<dbReference type="InterPro" id="IPR007561">
    <property type="entry name" value="Cell_div_SepF/SepF-rel"/>
</dbReference>
<keyword evidence="3" id="KW-0131">Cell cycle</keyword>
<dbReference type="eggNOG" id="COG1799">
    <property type="taxonomic scope" value="Bacteria"/>
</dbReference>
<dbReference type="PANTHER" id="PTHR35798">
    <property type="entry name" value="CELL DIVISION PROTEIN SEPF"/>
    <property type="match status" value="1"/>
</dbReference>
<dbReference type="Proteomes" id="UP000006875">
    <property type="component" value="Chromosome"/>
</dbReference>
<gene>
    <name evidence="6" type="ordered locus">Ilyop_0261</name>
</gene>
<dbReference type="OrthoDB" id="87270at2"/>
<keyword evidence="7" id="KW-1185">Reference proteome</keyword>
<dbReference type="InterPro" id="IPR023052">
    <property type="entry name" value="Cell_div_SepF"/>
</dbReference>
<evidence type="ECO:0000256" key="4">
    <source>
        <dbReference type="ARBA" id="ARBA00044936"/>
    </source>
</evidence>
<dbReference type="AlphaFoldDB" id="E3HAH6"/>
<dbReference type="PANTHER" id="PTHR35798:SF1">
    <property type="entry name" value="CELL DIVISION PROTEIN SEPF"/>
    <property type="match status" value="1"/>
</dbReference>
<dbReference type="GO" id="GO:0000917">
    <property type="term" value="P:division septum assembly"/>
    <property type="evidence" value="ECO:0007669"/>
    <property type="project" value="UniProtKB-KW"/>
</dbReference>
<name>E3HAH6_ILYPC</name>
<dbReference type="STRING" id="572544.Ilyop_0261"/>
<sequence length="176" mass="19822">MKEMLRGLKFKDILGINDATDDETEELGKVIDSVEEIREEKPALKTEFLSTGETGKTDEKTKSKIEIPVKSPDEPKVKTPPMGIKDYQTVFVDPKKFSECKKIANYIRDDKIVTVNLEYVDSPTAQRIIDFLSGAMSIKEAQFIEVSKKVYMAVPKKVQVLYDGKTEAVNTGLLEI</sequence>